<dbReference type="GO" id="GO:0055070">
    <property type="term" value="P:copper ion homeostasis"/>
    <property type="evidence" value="ECO:0007669"/>
    <property type="project" value="TreeGrafter"/>
</dbReference>
<comment type="similarity">
    <text evidence="2 19">Belongs to the cation transport ATPase (P-type) (TC 3.A.3) family. Type IB subfamily.</text>
</comment>
<dbReference type="InterPro" id="IPR023298">
    <property type="entry name" value="ATPase_P-typ_TM_dom_sf"/>
</dbReference>
<dbReference type="InterPro" id="IPR006122">
    <property type="entry name" value="HMA_Cu_ion-bd"/>
</dbReference>
<dbReference type="GO" id="GO:0005507">
    <property type="term" value="F:copper ion binding"/>
    <property type="evidence" value="ECO:0007669"/>
    <property type="project" value="InterPro"/>
</dbReference>
<organism evidence="21 22">
    <name type="scientific">[Candida] arabinofermentans NRRL YB-2248</name>
    <dbReference type="NCBI Taxonomy" id="983967"/>
    <lineage>
        <taxon>Eukaryota</taxon>
        <taxon>Fungi</taxon>
        <taxon>Dikarya</taxon>
        <taxon>Ascomycota</taxon>
        <taxon>Saccharomycotina</taxon>
        <taxon>Pichiomycetes</taxon>
        <taxon>Pichiales</taxon>
        <taxon>Pichiaceae</taxon>
        <taxon>Ogataea</taxon>
        <taxon>Ogataea/Candida clade</taxon>
    </lineage>
</organism>
<dbReference type="SUPFAM" id="SSF81653">
    <property type="entry name" value="Calcium ATPase, transduction domain A"/>
    <property type="match status" value="1"/>
</dbReference>
<feature type="transmembrane region" description="Helical" evidence="19">
    <location>
        <begin position="310"/>
        <end position="328"/>
    </location>
</feature>
<evidence type="ECO:0000313" key="21">
    <source>
        <dbReference type="EMBL" id="ODV86502.1"/>
    </source>
</evidence>
<evidence type="ECO:0000256" key="8">
    <source>
        <dbReference type="ARBA" id="ARBA00022741"/>
    </source>
</evidence>
<evidence type="ECO:0000256" key="6">
    <source>
        <dbReference type="ARBA" id="ARBA00022723"/>
    </source>
</evidence>
<dbReference type="GO" id="GO:0012505">
    <property type="term" value="C:endomembrane system"/>
    <property type="evidence" value="ECO:0007669"/>
    <property type="project" value="UniProtKB-SubCell"/>
</dbReference>
<feature type="transmembrane region" description="Helical" evidence="19">
    <location>
        <begin position="989"/>
        <end position="1009"/>
    </location>
</feature>
<dbReference type="AlphaFoldDB" id="A0A1E4T452"/>
<dbReference type="PROSITE" id="PS00154">
    <property type="entry name" value="ATPASE_E1_E2"/>
    <property type="match status" value="1"/>
</dbReference>
<dbReference type="InterPro" id="IPR018303">
    <property type="entry name" value="ATPase_P-typ_P_site"/>
</dbReference>
<feature type="transmembrane region" description="Helical" evidence="19">
    <location>
        <begin position="594"/>
        <end position="617"/>
    </location>
</feature>
<comment type="subcellular location">
    <subcellularLocation>
        <location evidence="1">Endomembrane system</location>
        <topology evidence="1">Multi-pass membrane protein</topology>
    </subcellularLocation>
    <subcellularLocation>
        <location evidence="19">Membrane</location>
    </subcellularLocation>
</comment>
<gene>
    <name evidence="21" type="ORF">CANARDRAFT_27701</name>
</gene>
<dbReference type="InterPro" id="IPR036163">
    <property type="entry name" value="HMA_dom_sf"/>
</dbReference>
<feature type="transmembrane region" description="Helical" evidence="19">
    <location>
        <begin position="349"/>
        <end position="368"/>
    </location>
</feature>
<keyword evidence="22" id="KW-1185">Reference proteome</keyword>
<evidence type="ECO:0000256" key="13">
    <source>
        <dbReference type="ARBA" id="ARBA00022989"/>
    </source>
</evidence>
<keyword evidence="5 19" id="KW-0812">Transmembrane</keyword>
<protein>
    <recommendedName>
        <fullName evidence="3">P-type Cu(+) transporter</fullName>
        <ecNumber evidence="3">7.2.2.8</ecNumber>
    </recommendedName>
    <alternativeName>
        <fullName evidence="18">Cu(2+)-ATPase</fullName>
    </alternativeName>
    <alternativeName>
        <fullName evidence="17">Protein HEAVY METAL ATPASE 5</fullName>
    </alternativeName>
</protein>
<dbReference type="FunFam" id="2.70.150.10:FF:000002">
    <property type="entry name" value="Copper-transporting ATPase 1, putative"/>
    <property type="match status" value="1"/>
</dbReference>
<dbReference type="GO" id="GO:0140581">
    <property type="term" value="F:P-type monovalent copper transporter activity"/>
    <property type="evidence" value="ECO:0007669"/>
    <property type="project" value="UniProtKB-EC"/>
</dbReference>
<evidence type="ECO:0000256" key="12">
    <source>
        <dbReference type="ARBA" id="ARBA00022967"/>
    </source>
</evidence>
<reference evidence="22" key="1">
    <citation type="submission" date="2016-04" db="EMBL/GenBank/DDBJ databases">
        <title>Comparative genomics of biotechnologically important yeasts.</title>
        <authorList>
            <consortium name="DOE Joint Genome Institute"/>
            <person name="Riley R."/>
            <person name="Haridas S."/>
            <person name="Wolfe K.H."/>
            <person name="Lopes M.R."/>
            <person name="Hittinger C.T."/>
            <person name="Goker M."/>
            <person name="Salamov A."/>
            <person name="Wisecaver J."/>
            <person name="Long T.M."/>
            <person name="Aerts A.L."/>
            <person name="Barry K."/>
            <person name="Choi C."/>
            <person name="Clum A."/>
            <person name="Coughlan A.Y."/>
            <person name="Deshpande S."/>
            <person name="Douglass A.P."/>
            <person name="Hanson S.J."/>
            <person name="Klenk H.-P."/>
            <person name="Labutti K."/>
            <person name="Lapidus A."/>
            <person name="Lindquist E."/>
            <person name="Lipzen A."/>
            <person name="Meier-Kolthoff J.P."/>
            <person name="Ohm R.A."/>
            <person name="Otillar R.P."/>
            <person name="Pangilinan J."/>
            <person name="Peng Y."/>
            <person name="Rokas A."/>
            <person name="Rosa C.A."/>
            <person name="Scheuner C."/>
            <person name="Sibirny A.A."/>
            <person name="Slot J.C."/>
            <person name="Stielow J.B."/>
            <person name="Sun H."/>
            <person name="Kurtzman C.P."/>
            <person name="Blackwell M."/>
            <person name="Grigoriev I.V."/>
            <person name="Jeffries T.W."/>
        </authorList>
    </citation>
    <scope>NUCLEOTIDE SEQUENCE [LARGE SCALE GENOMIC DNA]</scope>
    <source>
        <strain evidence="22">NRRL YB-2248</strain>
    </source>
</reference>
<dbReference type="InterPro" id="IPR017969">
    <property type="entry name" value="Heavy-metal-associated_CS"/>
</dbReference>
<dbReference type="NCBIfam" id="TIGR00003">
    <property type="entry name" value="copper ion binding protein"/>
    <property type="match status" value="3"/>
</dbReference>
<dbReference type="SFLD" id="SFLDG00002">
    <property type="entry name" value="C1.7:_P-type_atpase_like"/>
    <property type="match status" value="1"/>
</dbReference>
<dbReference type="GO" id="GO:0043682">
    <property type="term" value="F:P-type divalent copper transporter activity"/>
    <property type="evidence" value="ECO:0007669"/>
    <property type="project" value="TreeGrafter"/>
</dbReference>
<evidence type="ECO:0000256" key="10">
    <source>
        <dbReference type="ARBA" id="ARBA00022840"/>
    </source>
</evidence>
<keyword evidence="12" id="KW-1278">Translocase</keyword>
<keyword evidence="8 19" id="KW-0547">Nucleotide-binding</keyword>
<evidence type="ECO:0000259" key="20">
    <source>
        <dbReference type="PROSITE" id="PS50846"/>
    </source>
</evidence>
<keyword evidence="14" id="KW-0186">Copper</keyword>
<dbReference type="InterPro" id="IPR006121">
    <property type="entry name" value="HMA_dom"/>
</dbReference>
<dbReference type="GO" id="GO:0016887">
    <property type="term" value="F:ATP hydrolysis activity"/>
    <property type="evidence" value="ECO:0007669"/>
    <property type="project" value="InterPro"/>
</dbReference>
<dbReference type="STRING" id="983967.A0A1E4T452"/>
<evidence type="ECO:0000256" key="5">
    <source>
        <dbReference type="ARBA" id="ARBA00022692"/>
    </source>
</evidence>
<evidence type="ECO:0000256" key="2">
    <source>
        <dbReference type="ARBA" id="ARBA00006024"/>
    </source>
</evidence>
<dbReference type="CDD" id="cd00371">
    <property type="entry name" value="HMA"/>
    <property type="match status" value="3"/>
</dbReference>
<dbReference type="SUPFAM" id="SSF56784">
    <property type="entry name" value="HAD-like"/>
    <property type="match status" value="1"/>
</dbReference>
<dbReference type="CDD" id="cd02094">
    <property type="entry name" value="P-type_ATPase_Cu-like"/>
    <property type="match status" value="1"/>
</dbReference>
<dbReference type="InterPro" id="IPR044492">
    <property type="entry name" value="P_typ_ATPase_HD_dom"/>
</dbReference>
<evidence type="ECO:0000256" key="9">
    <source>
        <dbReference type="ARBA" id="ARBA00022796"/>
    </source>
</evidence>
<dbReference type="PANTHER" id="PTHR43520:SF8">
    <property type="entry name" value="P-TYPE CU(+) TRANSPORTER"/>
    <property type="match status" value="1"/>
</dbReference>
<dbReference type="PANTHER" id="PTHR43520">
    <property type="entry name" value="ATP7, ISOFORM B"/>
    <property type="match status" value="1"/>
</dbReference>
<proteinExistence type="inferred from homology"/>
<feature type="transmembrane region" description="Helical" evidence="19">
    <location>
        <begin position="960"/>
        <end position="983"/>
    </location>
</feature>
<sequence>MSVYSTSINVGGMTCSACTDSITKSLSELPGVINVTVSLITEEAVIQHTDEIKPEQFSETIEDTGFESSNLKTTTISKTNKINNDDDRLIGMKKYKSSLSIGGMTCSSCVNSITNMIKNIQGVDTIEVSLITEDAIVVHDGTVTPNQLIEVIEDCGFDAILNSSNLIDHNDNDNDSESIETITLQINGMTCANCSNSIEDVVNQLDGVISCNVALSTEEAKITFDQNKIGIRTILNSIDDCGFEAILNTKLDNTSQLELLSKIKDVQYWRSLFLKLLMFGAPVFFLGHILPAIKSLCHIQMLDVELMHGIYLTILIQFLLSSYIQLVLAQRFYINSYKAIKHRSGTMDLLICISTSIVYLYSCISMIGCVLSDEEYIPNVLFDTSVMLLIFVTLGKWVESKAKGNTSTALSKLLSLTPSSCTIIENPEAFDNLSIETDTLNMSNLIQKQIGIQLLQKNDVVLILPGSKIPTDGLCIFGNSEVDESLLTGESMPVIKRKGSKLIGGTVNTASPLYMKVDKLGENTQLQQIVKLVKDAQVKKAPVQRFADAIASKFVIIILLLSLITLAFWSMYILSCDPAKVPKFFMDKVTHEFLMSKVLQVSISVIVVACPCALGLAAPTAVMVGTGVGASNGILIKGGDVLEKANAIDCIVFDKTGTITSGKMKINRYEFLNGFDSLKMWSILHAMESNSEHPVAQAIVRAADDFIVAHTNNTDKKPIEVEIQELDVHVGSGITARVRDAANGSINVVRVGTLQLIEESKMSNYDQFIECVSNLEQDSYISTIAHIIFDDVYVGFIELSDSLKSDSKLTIQALSNLGYSVAMVTGDNSKTAKHVGKLIGMPEGNIFAEAKPGDKLDVVKLLQNNGLNVAFVGDGINDAPALVQADLGIAIATGTDIAIDAADIVLLSSYNELDNATQTTTMNGTAFDNDDNNKGKSGMSGVLAALDISKKSFKSIKLNFALAVIYNLVMLPIAMGLLIIPFGIMMHPIFASAAMACSSISVILNSLRLKRWKIPDLRKIVSKNHDGKIASFDLDLESTGTTSRDVTMFNLSNFQIAHKIKKEKWNFLKSIKNKIQRQSSGSYEMISRS</sequence>
<keyword evidence="7" id="KW-0677">Repeat</keyword>
<dbReference type="InterPro" id="IPR001757">
    <property type="entry name" value="P_typ_ATPase"/>
</dbReference>
<evidence type="ECO:0000256" key="15">
    <source>
        <dbReference type="ARBA" id="ARBA00023065"/>
    </source>
</evidence>
<dbReference type="SUPFAM" id="SSF81665">
    <property type="entry name" value="Calcium ATPase, transmembrane domain M"/>
    <property type="match status" value="1"/>
</dbReference>
<dbReference type="InterPro" id="IPR059000">
    <property type="entry name" value="ATPase_P-type_domA"/>
</dbReference>
<feature type="transmembrane region" description="Helical" evidence="19">
    <location>
        <begin position="554"/>
        <end position="574"/>
    </location>
</feature>
<dbReference type="FunFam" id="3.30.70.100:FF:000001">
    <property type="entry name" value="ATPase copper transporting beta"/>
    <property type="match status" value="2"/>
</dbReference>
<evidence type="ECO:0000256" key="16">
    <source>
        <dbReference type="ARBA" id="ARBA00023136"/>
    </source>
</evidence>
<accession>A0A1E4T452</accession>
<dbReference type="InterPro" id="IPR008250">
    <property type="entry name" value="ATPase_P-typ_transduc_dom_A_sf"/>
</dbReference>
<dbReference type="Pfam" id="PF00122">
    <property type="entry name" value="E1-E2_ATPase"/>
    <property type="match status" value="1"/>
</dbReference>
<name>A0A1E4T452_9ASCO</name>
<dbReference type="Pfam" id="PF00403">
    <property type="entry name" value="HMA"/>
    <property type="match status" value="3"/>
</dbReference>
<evidence type="ECO:0000313" key="22">
    <source>
        <dbReference type="Proteomes" id="UP000094801"/>
    </source>
</evidence>
<dbReference type="PRINTS" id="PR00119">
    <property type="entry name" value="CATATPASE"/>
</dbReference>
<evidence type="ECO:0000256" key="1">
    <source>
        <dbReference type="ARBA" id="ARBA00004127"/>
    </source>
</evidence>
<dbReference type="InterPro" id="IPR036412">
    <property type="entry name" value="HAD-like_sf"/>
</dbReference>
<evidence type="ECO:0000256" key="4">
    <source>
        <dbReference type="ARBA" id="ARBA00022448"/>
    </source>
</evidence>
<feature type="domain" description="HMA" evidence="20">
    <location>
        <begin position="4"/>
        <end position="69"/>
    </location>
</feature>
<dbReference type="NCBIfam" id="TIGR01494">
    <property type="entry name" value="ATPase_P-type"/>
    <property type="match status" value="1"/>
</dbReference>
<dbReference type="SUPFAM" id="SSF55008">
    <property type="entry name" value="HMA, heavy metal-associated domain"/>
    <property type="match status" value="3"/>
</dbReference>
<evidence type="ECO:0000256" key="14">
    <source>
        <dbReference type="ARBA" id="ARBA00023008"/>
    </source>
</evidence>
<dbReference type="OrthoDB" id="432719at2759"/>
<dbReference type="Gene3D" id="2.70.150.10">
    <property type="entry name" value="Calcium-transporting ATPase, cytoplasmic transduction domain A"/>
    <property type="match status" value="1"/>
</dbReference>
<dbReference type="PROSITE" id="PS01047">
    <property type="entry name" value="HMA_1"/>
    <property type="match status" value="3"/>
</dbReference>
<evidence type="ECO:0000256" key="11">
    <source>
        <dbReference type="ARBA" id="ARBA00022842"/>
    </source>
</evidence>
<dbReference type="FunFam" id="3.30.70.100:FF:000033">
    <property type="entry name" value="Copper-transporting ATPase HMA5"/>
    <property type="match status" value="1"/>
</dbReference>
<dbReference type="InterPro" id="IPR027256">
    <property type="entry name" value="P-typ_ATPase_IB"/>
</dbReference>
<dbReference type="Pfam" id="PF00702">
    <property type="entry name" value="Hydrolase"/>
    <property type="match status" value="1"/>
</dbReference>
<dbReference type="NCBIfam" id="TIGR01525">
    <property type="entry name" value="ATPase-IB_hvy"/>
    <property type="match status" value="1"/>
</dbReference>
<dbReference type="PRINTS" id="PR00120">
    <property type="entry name" value="HATPASE"/>
</dbReference>
<dbReference type="Proteomes" id="UP000094801">
    <property type="component" value="Unassembled WGS sequence"/>
</dbReference>
<keyword evidence="15" id="KW-0406">Ion transport</keyword>
<evidence type="ECO:0000256" key="3">
    <source>
        <dbReference type="ARBA" id="ARBA00012517"/>
    </source>
</evidence>
<dbReference type="SFLD" id="SFLDF00027">
    <property type="entry name" value="p-type_atpase"/>
    <property type="match status" value="1"/>
</dbReference>
<dbReference type="Gene3D" id="3.40.50.1000">
    <property type="entry name" value="HAD superfamily/HAD-like"/>
    <property type="match status" value="1"/>
</dbReference>
<dbReference type="EC" id="7.2.2.8" evidence="3"/>
<evidence type="ECO:0000256" key="18">
    <source>
        <dbReference type="ARBA" id="ARBA00080126"/>
    </source>
</evidence>
<evidence type="ECO:0000256" key="17">
    <source>
        <dbReference type="ARBA" id="ARBA00077729"/>
    </source>
</evidence>
<feature type="domain" description="HMA" evidence="20">
    <location>
        <begin position="180"/>
        <end position="246"/>
    </location>
</feature>
<dbReference type="GO" id="GO:0030003">
    <property type="term" value="P:intracellular monoatomic cation homeostasis"/>
    <property type="evidence" value="ECO:0007669"/>
    <property type="project" value="UniProtKB-ARBA"/>
</dbReference>
<dbReference type="GO" id="GO:0005524">
    <property type="term" value="F:ATP binding"/>
    <property type="evidence" value="ECO:0007669"/>
    <property type="project" value="UniProtKB-UniRule"/>
</dbReference>
<dbReference type="Gene3D" id="3.40.1110.10">
    <property type="entry name" value="Calcium-transporting ATPase, cytoplasmic domain N"/>
    <property type="match status" value="1"/>
</dbReference>
<evidence type="ECO:0000256" key="19">
    <source>
        <dbReference type="RuleBase" id="RU362081"/>
    </source>
</evidence>
<dbReference type="SFLD" id="SFLDS00003">
    <property type="entry name" value="Haloacid_Dehalogenase"/>
    <property type="match status" value="1"/>
</dbReference>
<keyword evidence="10 19" id="KW-0067">ATP-binding</keyword>
<keyword evidence="9" id="KW-0187">Copper transport</keyword>
<feature type="domain" description="HMA" evidence="20">
    <location>
        <begin position="95"/>
        <end position="160"/>
    </location>
</feature>
<keyword evidence="11" id="KW-0460">Magnesium</keyword>
<dbReference type="EMBL" id="KV453850">
    <property type="protein sequence ID" value="ODV86502.1"/>
    <property type="molecule type" value="Genomic_DNA"/>
</dbReference>
<keyword evidence="16 19" id="KW-0472">Membrane</keyword>
<dbReference type="Gene3D" id="3.30.70.100">
    <property type="match status" value="3"/>
</dbReference>
<keyword evidence="4" id="KW-0813">Transport</keyword>
<keyword evidence="6 19" id="KW-0479">Metal-binding</keyword>
<feature type="transmembrane region" description="Helical" evidence="19">
    <location>
        <begin position="380"/>
        <end position="398"/>
    </location>
</feature>
<keyword evidence="13 19" id="KW-1133">Transmembrane helix</keyword>
<dbReference type="GO" id="GO:0016020">
    <property type="term" value="C:membrane"/>
    <property type="evidence" value="ECO:0007669"/>
    <property type="project" value="UniProtKB-SubCell"/>
</dbReference>
<dbReference type="PROSITE" id="PS50846">
    <property type="entry name" value="HMA_2"/>
    <property type="match status" value="3"/>
</dbReference>
<feature type="transmembrane region" description="Helical" evidence="19">
    <location>
        <begin position="272"/>
        <end position="290"/>
    </location>
</feature>
<dbReference type="InterPro" id="IPR023299">
    <property type="entry name" value="ATPase_P-typ_cyto_dom_N"/>
</dbReference>
<evidence type="ECO:0000256" key="7">
    <source>
        <dbReference type="ARBA" id="ARBA00022737"/>
    </source>
</evidence>
<dbReference type="InterPro" id="IPR023214">
    <property type="entry name" value="HAD_sf"/>
</dbReference>